<dbReference type="GeneID" id="81586694"/>
<evidence type="ECO:0000313" key="3">
    <source>
        <dbReference type="Proteomes" id="UP001213799"/>
    </source>
</evidence>
<keyword evidence="3" id="KW-1185">Reference proteome</keyword>
<dbReference type="PANTHER" id="PTHR44167:SF24">
    <property type="entry name" value="SERINE_THREONINE-PROTEIN KINASE CHK2"/>
    <property type="match status" value="1"/>
</dbReference>
<dbReference type="InterPro" id="IPR011009">
    <property type="entry name" value="Kinase-like_dom_sf"/>
</dbReference>
<dbReference type="Proteomes" id="UP001213799">
    <property type="component" value="Unassembled WGS sequence"/>
</dbReference>
<dbReference type="InterPro" id="IPR000719">
    <property type="entry name" value="Prot_kinase_dom"/>
</dbReference>
<dbReference type="GO" id="GO:0005524">
    <property type="term" value="F:ATP binding"/>
    <property type="evidence" value="ECO:0007669"/>
    <property type="project" value="InterPro"/>
</dbReference>
<dbReference type="EMBL" id="JAQJAE010000003">
    <property type="protein sequence ID" value="KAJ5602439.1"/>
    <property type="molecule type" value="Genomic_DNA"/>
</dbReference>
<dbReference type="Pfam" id="PF00069">
    <property type="entry name" value="Pkinase"/>
    <property type="match status" value="1"/>
</dbReference>
<reference evidence="2" key="2">
    <citation type="submission" date="2023-01" db="EMBL/GenBank/DDBJ databases">
        <authorList>
            <person name="Petersen C."/>
        </authorList>
    </citation>
    <scope>NUCLEOTIDE SEQUENCE</scope>
    <source>
        <strain evidence="2">IBT 12815</strain>
    </source>
</reference>
<dbReference type="GO" id="GO:0004672">
    <property type="term" value="F:protein kinase activity"/>
    <property type="evidence" value="ECO:0007669"/>
    <property type="project" value="InterPro"/>
</dbReference>
<reference evidence="2" key="1">
    <citation type="journal article" date="2023" name="IMA Fungus">
        <title>Comparative genomic study of the Penicillium genus elucidates a diverse pangenome and 15 lateral gene transfer events.</title>
        <authorList>
            <person name="Petersen C."/>
            <person name="Sorensen T."/>
            <person name="Nielsen M.R."/>
            <person name="Sondergaard T.E."/>
            <person name="Sorensen J.L."/>
            <person name="Fitzpatrick D.A."/>
            <person name="Frisvad J.C."/>
            <person name="Nielsen K.L."/>
        </authorList>
    </citation>
    <scope>NUCLEOTIDE SEQUENCE</scope>
    <source>
        <strain evidence="2">IBT 12815</strain>
    </source>
</reference>
<comment type="caution">
    <text evidence="2">The sequence shown here is derived from an EMBL/GenBank/DDBJ whole genome shotgun (WGS) entry which is preliminary data.</text>
</comment>
<dbReference type="PANTHER" id="PTHR44167">
    <property type="entry name" value="OVARIAN-SPECIFIC SERINE/THREONINE-PROTEIN KINASE LOK-RELATED"/>
    <property type="match status" value="1"/>
</dbReference>
<organism evidence="2 3">
    <name type="scientific">Penicillium hordei</name>
    <dbReference type="NCBI Taxonomy" id="40994"/>
    <lineage>
        <taxon>Eukaryota</taxon>
        <taxon>Fungi</taxon>
        <taxon>Dikarya</taxon>
        <taxon>Ascomycota</taxon>
        <taxon>Pezizomycotina</taxon>
        <taxon>Eurotiomycetes</taxon>
        <taxon>Eurotiomycetidae</taxon>
        <taxon>Eurotiales</taxon>
        <taxon>Aspergillaceae</taxon>
        <taxon>Penicillium</taxon>
    </lineage>
</organism>
<evidence type="ECO:0000259" key="1">
    <source>
        <dbReference type="PROSITE" id="PS50011"/>
    </source>
</evidence>
<name>A0AAD6H487_9EURO</name>
<proteinExistence type="predicted"/>
<feature type="domain" description="Protein kinase" evidence="1">
    <location>
        <begin position="1"/>
        <end position="134"/>
    </location>
</feature>
<dbReference type="SMART" id="SM00220">
    <property type="entry name" value="S_TKc"/>
    <property type="match status" value="1"/>
</dbReference>
<evidence type="ECO:0000313" key="2">
    <source>
        <dbReference type="EMBL" id="KAJ5602439.1"/>
    </source>
</evidence>
<gene>
    <name evidence="2" type="ORF">N7537_005395</name>
</gene>
<dbReference type="PROSITE" id="PS50011">
    <property type="entry name" value="PROTEIN_KINASE_DOM"/>
    <property type="match status" value="1"/>
</dbReference>
<dbReference type="RefSeq" id="XP_056752237.1">
    <property type="nucleotide sequence ID" value="XM_056896452.1"/>
</dbReference>
<accession>A0AAD6H487</accession>
<protein>
    <recommendedName>
        <fullName evidence="1">Protein kinase domain-containing protein</fullName>
    </recommendedName>
</protein>
<sequence length="292" mass="32218">MNDVSSSRRADEWWIKISDFGISKRIEAAAPGASTILRGTPGYIAPEVYGLIKRGAPFASDIWALGQIVFELLTKEMVFEDLGALFQYATQINQFPTRRLSKYTALSVEFITSLMCPIPDDRITATMAISHPWVESKLSPSDPEIDISIHAQKSSGISEMTGTSASWNRKASNSEPNMSLFKKRLPTINSMTESSVSSNFNPSYPAPEVVDVPNNKIGSHGVNIQLWRTFDIKDLGYSVKSQIAFSPNSEWFVIPAGKHARLWNTSDGTAIRTSVGHDTNIRVAVFSQIANI</sequence>
<dbReference type="Gene3D" id="1.10.510.10">
    <property type="entry name" value="Transferase(Phosphotransferase) domain 1"/>
    <property type="match status" value="1"/>
</dbReference>
<dbReference type="SUPFAM" id="SSF117289">
    <property type="entry name" value="Nucleoporin domain"/>
    <property type="match status" value="1"/>
</dbReference>
<dbReference type="AlphaFoldDB" id="A0AAD6H487"/>
<dbReference type="SUPFAM" id="SSF56112">
    <property type="entry name" value="Protein kinase-like (PK-like)"/>
    <property type="match status" value="1"/>
</dbReference>